<keyword evidence="4" id="KW-1185">Reference proteome</keyword>
<gene>
    <name evidence="2" type="ordered locus">MTR_3g436490</name>
</gene>
<organism evidence="2 4">
    <name type="scientific">Medicago truncatula</name>
    <name type="common">Barrel medic</name>
    <name type="synonym">Medicago tribuloides</name>
    <dbReference type="NCBI Taxonomy" id="3880"/>
    <lineage>
        <taxon>Eukaryota</taxon>
        <taxon>Viridiplantae</taxon>
        <taxon>Streptophyta</taxon>
        <taxon>Embryophyta</taxon>
        <taxon>Tracheophyta</taxon>
        <taxon>Spermatophyta</taxon>
        <taxon>Magnoliopsida</taxon>
        <taxon>eudicotyledons</taxon>
        <taxon>Gunneridae</taxon>
        <taxon>Pentapetalae</taxon>
        <taxon>rosids</taxon>
        <taxon>fabids</taxon>
        <taxon>Fabales</taxon>
        <taxon>Fabaceae</taxon>
        <taxon>Papilionoideae</taxon>
        <taxon>50 kb inversion clade</taxon>
        <taxon>NPAAA clade</taxon>
        <taxon>Hologalegina</taxon>
        <taxon>IRL clade</taxon>
        <taxon>Trifolieae</taxon>
        <taxon>Medicago</taxon>
    </lineage>
</organism>
<dbReference type="Proteomes" id="UP000002051">
    <property type="component" value="Chromosome 3"/>
</dbReference>
<protein>
    <submittedName>
        <fullName evidence="2">Transmembrane protein, putative</fullName>
    </submittedName>
</protein>
<evidence type="ECO:0000313" key="2">
    <source>
        <dbReference type="EMBL" id="KEH33359.1"/>
    </source>
</evidence>
<proteinExistence type="predicted"/>
<dbReference type="EnsemblPlants" id="KEH33359">
    <property type="protein sequence ID" value="KEH33359"/>
    <property type="gene ID" value="MTR_3g436490"/>
</dbReference>
<feature type="transmembrane region" description="Helical" evidence="1">
    <location>
        <begin position="54"/>
        <end position="72"/>
    </location>
</feature>
<reference evidence="3" key="3">
    <citation type="submission" date="2015-04" db="UniProtKB">
        <authorList>
            <consortium name="EnsemblPlants"/>
        </authorList>
    </citation>
    <scope>IDENTIFICATION</scope>
    <source>
        <strain evidence="3">cv. Jemalong A17</strain>
    </source>
</reference>
<reference evidence="2 4" key="1">
    <citation type="journal article" date="2011" name="Nature">
        <title>The Medicago genome provides insight into the evolution of rhizobial symbioses.</title>
        <authorList>
            <person name="Young N.D."/>
            <person name="Debelle F."/>
            <person name="Oldroyd G.E."/>
            <person name="Geurts R."/>
            <person name="Cannon S.B."/>
            <person name="Udvardi M.K."/>
            <person name="Benedito V.A."/>
            <person name="Mayer K.F."/>
            <person name="Gouzy J."/>
            <person name="Schoof H."/>
            <person name="Van de Peer Y."/>
            <person name="Proost S."/>
            <person name="Cook D.R."/>
            <person name="Meyers B.C."/>
            <person name="Spannagl M."/>
            <person name="Cheung F."/>
            <person name="De Mita S."/>
            <person name="Krishnakumar V."/>
            <person name="Gundlach H."/>
            <person name="Zhou S."/>
            <person name="Mudge J."/>
            <person name="Bharti A.K."/>
            <person name="Murray J.D."/>
            <person name="Naoumkina M.A."/>
            <person name="Rosen B."/>
            <person name="Silverstein K.A."/>
            <person name="Tang H."/>
            <person name="Rombauts S."/>
            <person name="Zhao P.X."/>
            <person name="Zhou P."/>
            <person name="Barbe V."/>
            <person name="Bardou P."/>
            <person name="Bechner M."/>
            <person name="Bellec A."/>
            <person name="Berger A."/>
            <person name="Berges H."/>
            <person name="Bidwell S."/>
            <person name="Bisseling T."/>
            <person name="Choisne N."/>
            <person name="Couloux A."/>
            <person name="Denny R."/>
            <person name="Deshpande S."/>
            <person name="Dai X."/>
            <person name="Doyle J.J."/>
            <person name="Dudez A.M."/>
            <person name="Farmer A.D."/>
            <person name="Fouteau S."/>
            <person name="Franken C."/>
            <person name="Gibelin C."/>
            <person name="Gish J."/>
            <person name="Goldstein S."/>
            <person name="Gonzalez A.J."/>
            <person name="Green P.J."/>
            <person name="Hallab A."/>
            <person name="Hartog M."/>
            <person name="Hua A."/>
            <person name="Humphray S.J."/>
            <person name="Jeong D.H."/>
            <person name="Jing Y."/>
            <person name="Jocker A."/>
            <person name="Kenton S.M."/>
            <person name="Kim D.J."/>
            <person name="Klee K."/>
            <person name="Lai H."/>
            <person name="Lang C."/>
            <person name="Lin S."/>
            <person name="Macmil S.L."/>
            <person name="Magdelenat G."/>
            <person name="Matthews L."/>
            <person name="McCorrison J."/>
            <person name="Monaghan E.L."/>
            <person name="Mun J.H."/>
            <person name="Najar F.Z."/>
            <person name="Nicholson C."/>
            <person name="Noirot C."/>
            <person name="O'Bleness M."/>
            <person name="Paule C.R."/>
            <person name="Poulain J."/>
            <person name="Prion F."/>
            <person name="Qin B."/>
            <person name="Qu C."/>
            <person name="Retzel E.F."/>
            <person name="Riddle C."/>
            <person name="Sallet E."/>
            <person name="Samain S."/>
            <person name="Samson N."/>
            <person name="Sanders I."/>
            <person name="Saurat O."/>
            <person name="Scarpelli C."/>
            <person name="Schiex T."/>
            <person name="Segurens B."/>
            <person name="Severin A.J."/>
            <person name="Sherrier D.J."/>
            <person name="Shi R."/>
            <person name="Sims S."/>
            <person name="Singer S.R."/>
            <person name="Sinharoy S."/>
            <person name="Sterck L."/>
            <person name="Viollet A."/>
            <person name="Wang B.B."/>
            <person name="Wang K."/>
            <person name="Wang M."/>
            <person name="Wang X."/>
            <person name="Warfsmann J."/>
            <person name="Weissenbach J."/>
            <person name="White D.D."/>
            <person name="White J.D."/>
            <person name="Wiley G.B."/>
            <person name="Wincker P."/>
            <person name="Xing Y."/>
            <person name="Yang L."/>
            <person name="Yao Z."/>
            <person name="Ying F."/>
            <person name="Zhai J."/>
            <person name="Zhou L."/>
            <person name="Zuber A."/>
            <person name="Denarie J."/>
            <person name="Dixon R.A."/>
            <person name="May G.D."/>
            <person name="Schwartz D.C."/>
            <person name="Rogers J."/>
            <person name="Quetier F."/>
            <person name="Town C.D."/>
            <person name="Roe B.A."/>
        </authorList>
    </citation>
    <scope>NUCLEOTIDE SEQUENCE [LARGE SCALE GENOMIC DNA]</scope>
    <source>
        <strain evidence="2">A17</strain>
        <strain evidence="3 4">cv. Jemalong A17</strain>
    </source>
</reference>
<evidence type="ECO:0000313" key="3">
    <source>
        <dbReference type="EnsemblPlants" id="KEH33359"/>
    </source>
</evidence>
<evidence type="ECO:0000256" key="1">
    <source>
        <dbReference type="SAM" id="Phobius"/>
    </source>
</evidence>
<evidence type="ECO:0000313" key="4">
    <source>
        <dbReference type="Proteomes" id="UP000002051"/>
    </source>
</evidence>
<keyword evidence="1" id="KW-1133">Transmembrane helix</keyword>
<sequence length="80" mass="8982">MFTPKSNSKQKYAKREQEREIGEAVTGLLASRMINPNLCFNSAPRSPQIDSSSFPFNTLVLLFTSFSLYLSLSLGKCFVK</sequence>
<keyword evidence="1 2" id="KW-0812">Transmembrane</keyword>
<dbReference type="HOGENOM" id="CLU_2593366_0_0_1"/>
<name>A0A072UU64_MEDTR</name>
<reference evidence="2 4" key="2">
    <citation type="journal article" date="2014" name="BMC Genomics">
        <title>An improved genome release (version Mt4.0) for the model legume Medicago truncatula.</title>
        <authorList>
            <person name="Tang H."/>
            <person name="Krishnakumar V."/>
            <person name="Bidwell S."/>
            <person name="Rosen B."/>
            <person name="Chan A."/>
            <person name="Zhou S."/>
            <person name="Gentzbittel L."/>
            <person name="Childs K.L."/>
            <person name="Yandell M."/>
            <person name="Gundlach H."/>
            <person name="Mayer K.F."/>
            <person name="Schwartz D.C."/>
            <person name="Town C.D."/>
        </authorList>
    </citation>
    <scope>GENOME REANNOTATION</scope>
    <source>
        <strain evidence="2">A17</strain>
        <strain evidence="3 4">cv. Jemalong A17</strain>
    </source>
</reference>
<keyword evidence="1" id="KW-0472">Membrane</keyword>
<accession>A0A072UU64</accession>
<dbReference type="EMBL" id="CM001219">
    <property type="protein sequence ID" value="KEH33359.1"/>
    <property type="molecule type" value="Genomic_DNA"/>
</dbReference>
<dbReference type="AlphaFoldDB" id="A0A072UU64"/>